<dbReference type="Proteomes" id="UP000464318">
    <property type="component" value="Chromosome"/>
</dbReference>
<evidence type="ECO:0000313" key="2">
    <source>
        <dbReference type="Proteomes" id="UP000464318"/>
    </source>
</evidence>
<name>A0A6P1QUV3_9FLAO</name>
<accession>A0A6P1QUV3</accession>
<protein>
    <submittedName>
        <fullName evidence="1">Uncharacterized protein</fullName>
    </submittedName>
</protein>
<keyword evidence="2" id="KW-1185">Reference proteome</keyword>
<organism evidence="1 2">
    <name type="scientific">Bergeyella cardium</name>
    <dbReference type="NCBI Taxonomy" id="1585976"/>
    <lineage>
        <taxon>Bacteria</taxon>
        <taxon>Pseudomonadati</taxon>
        <taxon>Bacteroidota</taxon>
        <taxon>Flavobacteriia</taxon>
        <taxon>Flavobacteriales</taxon>
        <taxon>Weeksellaceae</taxon>
        <taxon>Bergeyella</taxon>
    </lineage>
</organism>
<dbReference type="KEGG" id="bcad:DBX24_02515"/>
<evidence type="ECO:0000313" key="1">
    <source>
        <dbReference type="EMBL" id="QHN64843.1"/>
    </source>
</evidence>
<gene>
    <name evidence="1" type="ORF">DBX24_02515</name>
</gene>
<proteinExistence type="predicted"/>
<sequence>MSLDVGKPILEAGILKLQKEMMTKEANAMEYFAKQLSQLIYDFVKSGELEVNEGISVSTTGNAFAQQGATITKGTGIIK</sequence>
<dbReference type="AlphaFoldDB" id="A0A6P1QUV3"/>
<reference evidence="1 2" key="1">
    <citation type="submission" date="2018-04" db="EMBL/GenBank/DDBJ databases">
        <title>Characteristic and Complete Genome Sequencing of A Novel Member of Infective Endocarditis Causative Bacteria: Bergeyella cardium QL-PH.</title>
        <authorList>
            <person name="Pan H."/>
            <person name="Sun E."/>
            <person name="Zhang Y."/>
        </authorList>
    </citation>
    <scope>NUCLEOTIDE SEQUENCE [LARGE SCALE GENOMIC DNA]</scope>
    <source>
        <strain evidence="1 2">HPQL</strain>
    </source>
</reference>
<dbReference type="EMBL" id="CP029149">
    <property type="protein sequence ID" value="QHN64843.1"/>
    <property type="molecule type" value="Genomic_DNA"/>
</dbReference>
<dbReference type="RefSeq" id="WP_160223876.1">
    <property type="nucleotide sequence ID" value="NZ_CP029149.1"/>
</dbReference>